<evidence type="ECO:0000259" key="8">
    <source>
        <dbReference type="PROSITE" id="PS50109"/>
    </source>
</evidence>
<keyword evidence="3" id="KW-0808">Transferase</keyword>
<reference evidence="10" key="1">
    <citation type="submission" date="2017-06" db="EMBL/GenBank/DDBJ databases">
        <authorList>
            <person name="Varghese N."/>
            <person name="Submissions S."/>
        </authorList>
    </citation>
    <scope>NUCLEOTIDE SEQUENCE [LARGE SCALE GENOMIC DNA]</scope>
    <source>
        <strain evidence="10">LNB2</strain>
    </source>
</reference>
<sequence>MNSDAIGVWSHALAAILFAALALWQVQRPKGGMQRRTLALAFAMTAAWAVTVMLAGPGSLPGRIGETGRNLAWLGFMFGLLRQGTGSSTRSTIVALYSVLAVVGLGQILVDVVASYAAPGDRRGLEALFFAILLLRMTFAVGALVLVHNLYTAATPDARWGIRLPMIALASMWVYDLNLYTVAYLGHSWPIALYAGRGIIMVLLTPLFGLASRRNTRWRMRISRTVTFQSLSLMAIGFYLIAMVIVARAIELIGGDYTQVAQVTVVFGMSVAALAFLPVGRIRAWLKVKVAKHLFQHRYDYRVEWMRFTDTIGRPDEGADPLDVRVIQAIADIMESQGGLLLTPDGSGGLMLSAQWNWPLADVPTVAADAAFVRLVEATGRILEFDAVRRDEDEIGADTTPGWIVAEQRAWAGVPLIHYDQLVGLVLLARPRVDRGLDWEDFDLLRVAGRQVASYLAEARGQEALNESRRFDEFNRRFAFIMHDIKNLVSQLSLLTRNAERHADNPDFRADMIATLHSSTAKMNDLLARLSQHNTGRPAEPRPVVLKAIADTVAAARNKLHPVRVDGGTDVIASADPPRLEQAIGHLVQNAIDVSPPGEAVWLHVERRGLEAVISIVDRGEGMSAEFIRNRLYRPFASTKPGGFGIGAFEARSLIAAMGGRLEVESREGAGTRFSIILPVTQITADAERFVNALTPS</sequence>
<dbReference type="EMBL" id="FZOS01000003">
    <property type="protein sequence ID" value="SNS25169.1"/>
    <property type="molecule type" value="Genomic_DNA"/>
</dbReference>
<dbReference type="NCBIfam" id="TIGR02916">
    <property type="entry name" value="PEP_his_kin"/>
    <property type="match status" value="1"/>
</dbReference>
<name>A0A239CZ12_9SPHN</name>
<accession>A0A239CZ12</accession>
<dbReference type="InterPro" id="IPR014265">
    <property type="entry name" value="XrtA/PrsK"/>
</dbReference>
<dbReference type="InterPro" id="IPR003594">
    <property type="entry name" value="HATPase_dom"/>
</dbReference>
<organism evidence="9 10">
    <name type="scientific">Edaphosphingomonas laterariae</name>
    <dbReference type="NCBI Taxonomy" id="861865"/>
    <lineage>
        <taxon>Bacteria</taxon>
        <taxon>Pseudomonadati</taxon>
        <taxon>Pseudomonadota</taxon>
        <taxon>Alphaproteobacteria</taxon>
        <taxon>Sphingomonadales</taxon>
        <taxon>Rhizorhabdaceae</taxon>
        <taxon>Edaphosphingomonas</taxon>
    </lineage>
</organism>
<protein>
    <recommendedName>
        <fullName evidence="2">histidine kinase</fullName>
        <ecNumber evidence="2">2.7.13.3</ecNumber>
    </recommendedName>
</protein>
<dbReference type="InterPro" id="IPR005467">
    <property type="entry name" value="His_kinase_dom"/>
</dbReference>
<dbReference type="Proteomes" id="UP000198281">
    <property type="component" value="Unassembled WGS sequence"/>
</dbReference>
<dbReference type="AlphaFoldDB" id="A0A239CZ12"/>
<dbReference type="SUPFAM" id="SSF55781">
    <property type="entry name" value="GAF domain-like"/>
    <property type="match status" value="1"/>
</dbReference>
<evidence type="ECO:0000256" key="5">
    <source>
        <dbReference type="ARBA" id="ARBA00022777"/>
    </source>
</evidence>
<dbReference type="InterPro" id="IPR029016">
    <property type="entry name" value="GAF-like_dom_sf"/>
</dbReference>
<keyword evidence="6" id="KW-0067">ATP-binding</keyword>
<keyword evidence="7" id="KW-0812">Transmembrane</keyword>
<feature type="transmembrane region" description="Helical" evidence="7">
    <location>
        <begin position="191"/>
        <end position="210"/>
    </location>
</feature>
<evidence type="ECO:0000256" key="1">
    <source>
        <dbReference type="ARBA" id="ARBA00000085"/>
    </source>
</evidence>
<comment type="catalytic activity">
    <reaction evidence="1">
        <text>ATP + protein L-histidine = ADP + protein N-phospho-L-histidine.</text>
        <dbReference type="EC" id="2.7.13.3"/>
    </reaction>
</comment>
<evidence type="ECO:0000313" key="9">
    <source>
        <dbReference type="EMBL" id="SNS25169.1"/>
    </source>
</evidence>
<keyword evidence="4" id="KW-0547">Nucleotide-binding</keyword>
<evidence type="ECO:0000256" key="7">
    <source>
        <dbReference type="SAM" id="Phobius"/>
    </source>
</evidence>
<proteinExistence type="predicted"/>
<feature type="transmembrane region" description="Helical" evidence="7">
    <location>
        <begin position="38"/>
        <end position="58"/>
    </location>
</feature>
<gene>
    <name evidence="9" type="ORF">SAMN06295912_103117</name>
</gene>
<dbReference type="PANTHER" id="PTHR44936">
    <property type="entry name" value="SENSOR PROTEIN CREC"/>
    <property type="match status" value="1"/>
</dbReference>
<feature type="transmembrane region" description="Helical" evidence="7">
    <location>
        <begin position="231"/>
        <end position="254"/>
    </location>
</feature>
<dbReference type="PROSITE" id="PS50109">
    <property type="entry name" value="HIS_KIN"/>
    <property type="match status" value="1"/>
</dbReference>
<feature type="domain" description="Histidine kinase" evidence="8">
    <location>
        <begin position="480"/>
        <end position="682"/>
    </location>
</feature>
<evidence type="ECO:0000256" key="2">
    <source>
        <dbReference type="ARBA" id="ARBA00012438"/>
    </source>
</evidence>
<dbReference type="Gene3D" id="3.30.450.40">
    <property type="match status" value="1"/>
</dbReference>
<evidence type="ECO:0000313" key="10">
    <source>
        <dbReference type="Proteomes" id="UP000198281"/>
    </source>
</evidence>
<dbReference type="EC" id="2.7.13.3" evidence="2"/>
<feature type="transmembrane region" description="Helical" evidence="7">
    <location>
        <begin position="93"/>
        <end position="116"/>
    </location>
</feature>
<dbReference type="InterPro" id="IPR004358">
    <property type="entry name" value="Sig_transdc_His_kin-like_C"/>
</dbReference>
<evidence type="ECO:0000256" key="4">
    <source>
        <dbReference type="ARBA" id="ARBA00022741"/>
    </source>
</evidence>
<feature type="transmembrane region" description="Helical" evidence="7">
    <location>
        <begin position="260"/>
        <end position="279"/>
    </location>
</feature>
<dbReference type="Pfam" id="PF02518">
    <property type="entry name" value="HATPase_c"/>
    <property type="match status" value="1"/>
</dbReference>
<dbReference type="Gene3D" id="3.30.565.10">
    <property type="entry name" value="Histidine kinase-like ATPase, C-terminal domain"/>
    <property type="match status" value="1"/>
</dbReference>
<feature type="transmembrane region" description="Helical" evidence="7">
    <location>
        <begin position="64"/>
        <end position="81"/>
    </location>
</feature>
<feature type="transmembrane region" description="Helical" evidence="7">
    <location>
        <begin position="164"/>
        <end position="185"/>
    </location>
</feature>
<feature type="transmembrane region" description="Helical" evidence="7">
    <location>
        <begin position="128"/>
        <end position="152"/>
    </location>
</feature>
<dbReference type="InterPro" id="IPR036890">
    <property type="entry name" value="HATPase_C_sf"/>
</dbReference>
<keyword evidence="10" id="KW-1185">Reference proteome</keyword>
<dbReference type="SMART" id="SM00387">
    <property type="entry name" value="HATPase_c"/>
    <property type="match status" value="1"/>
</dbReference>
<dbReference type="RefSeq" id="WP_089218409.1">
    <property type="nucleotide sequence ID" value="NZ_FZOS01000003.1"/>
</dbReference>
<dbReference type="PRINTS" id="PR00344">
    <property type="entry name" value="BCTRLSENSOR"/>
</dbReference>
<evidence type="ECO:0000256" key="6">
    <source>
        <dbReference type="ARBA" id="ARBA00022840"/>
    </source>
</evidence>
<dbReference type="InterPro" id="IPR050980">
    <property type="entry name" value="2C_sensor_his_kinase"/>
</dbReference>
<keyword evidence="7" id="KW-1133">Transmembrane helix</keyword>
<feature type="transmembrane region" description="Helical" evidence="7">
    <location>
        <begin position="6"/>
        <end position="26"/>
    </location>
</feature>
<dbReference type="SUPFAM" id="SSF55874">
    <property type="entry name" value="ATPase domain of HSP90 chaperone/DNA topoisomerase II/histidine kinase"/>
    <property type="match status" value="1"/>
</dbReference>
<keyword evidence="7" id="KW-0472">Membrane</keyword>
<evidence type="ECO:0000256" key="3">
    <source>
        <dbReference type="ARBA" id="ARBA00022679"/>
    </source>
</evidence>
<dbReference type="PANTHER" id="PTHR44936:SF10">
    <property type="entry name" value="SENSOR PROTEIN RSTB"/>
    <property type="match status" value="1"/>
</dbReference>
<dbReference type="OrthoDB" id="9785691at2"/>
<keyword evidence="5 9" id="KW-0418">Kinase</keyword>
<dbReference type="GO" id="GO:0004673">
    <property type="term" value="F:protein histidine kinase activity"/>
    <property type="evidence" value="ECO:0007669"/>
    <property type="project" value="UniProtKB-EC"/>
</dbReference>
<dbReference type="GO" id="GO:0005524">
    <property type="term" value="F:ATP binding"/>
    <property type="evidence" value="ECO:0007669"/>
    <property type="project" value="UniProtKB-KW"/>
</dbReference>